<dbReference type="FunFam" id="2.60.120.260:FF:000081">
    <property type="entry name" value="Intraflagellar transport protein 25 homolog"/>
    <property type="match status" value="1"/>
</dbReference>
<dbReference type="OrthoDB" id="271080at2759"/>
<evidence type="ECO:0000256" key="3">
    <source>
        <dbReference type="ARBA" id="ARBA00022837"/>
    </source>
</evidence>
<organism evidence="13 14">
    <name type="scientific">Trichoplax adhaerens</name>
    <name type="common">Trichoplax reptans</name>
    <dbReference type="NCBI Taxonomy" id="10228"/>
    <lineage>
        <taxon>Eukaryota</taxon>
        <taxon>Metazoa</taxon>
        <taxon>Placozoa</taxon>
        <taxon>Uniplacotomia</taxon>
        <taxon>Trichoplacea</taxon>
        <taxon>Trichoplacidae</taxon>
        <taxon>Trichoplax</taxon>
    </lineage>
</organism>
<dbReference type="InterPro" id="IPR008979">
    <property type="entry name" value="Galactose-bd-like_sf"/>
</dbReference>
<comment type="subunit">
    <text evidence="8">Component of the IFT complex B, at least composed of IFT20, IFT22, IFT25, IFT27, IFT46, IFT52, TRAF3IP1/IFT54, IFT57, IFT74, IFT80, IFT81, and IFT88. Interacts with IFT27. Interacts with IFT88.</text>
</comment>
<keyword evidence="2" id="KW-0479">Metal-binding</keyword>
<proteinExistence type="inferred from homology"/>
<dbReference type="OMA" id="MWTRNAK"/>
<keyword evidence="5" id="KW-0966">Cell projection</keyword>
<comment type="similarity">
    <text evidence="7">Belongs to the IFT25 family.</text>
</comment>
<dbReference type="AlphaFoldDB" id="B3S0Y4"/>
<evidence type="ECO:0000256" key="8">
    <source>
        <dbReference type="ARBA" id="ARBA00063061"/>
    </source>
</evidence>
<dbReference type="RefSeq" id="XP_002114382.1">
    <property type="nucleotide sequence ID" value="XM_002114346.1"/>
</dbReference>
<dbReference type="STRING" id="10228.B3S0Y4"/>
<dbReference type="eggNOG" id="KOG3437">
    <property type="taxonomic scope" value="Eukaryota"/>
</dbReference>
<evidence type="ECO:0000256" key="10">
    <source>
        <dbReference type="ARBA" id="ARBA00076413"/>
    </source>
</evidence>
<reference evidence="13 14" key="1">
    <citation type="journal article" date="2008" name="Nature">
        <title>The Trichoplax genome and the nature of placozoans.</title>
        <authorList>
            <person name="Srivastava M."/>
            <person name="Begovic E."/>
            <person name="Chapman J."/>
            <person name="Putnam N.H."/>
            <person name="Hellsten U."/>
            <person name="Kawashima T."/>
            <person name="Kuo A."/>
            <person name="Mitros T."/>
            <person name="Salamov A."/>
            <person name="Carpenter M.L."/>
            <person name="Signorovitch A.Y."/>
            <person name="Moreno M.A."/>
            <person name="Kamm K."/>
            <person name="Grimwood J."/>
            <person name="Schmutz J."/>
            <person name="Shapiro H."/>
            <person name="Grigoriev I.V."/>
            <person name="Buss L.W."/>
            <person name="Schierwater B."/>
            <person name="Dellaporta S.L."/>
            <person name="Rokhsar D.S."/>
        </authorList>
    </citation>
    <scope>NUCLEOTIDE SEQUENCE [LARGE SCALE GENOMIC DNA]</scope>
    <source>
        <strain evidence="13 14">Grell-BS-1999</strain>
    </source>
</reference>
<dbReference type="CTD" id="6755595"/>
<dbReference type="Proteomes" id="UP000009022">
    <property type="component" value="Unassembled WGS sequence"/>
</dbReference>
<dbReference type="GeneID" id="6755595"/>
<dbReference type="InParanoid" id="B3S0Y4"/>
<dbReference type="KEGG" id="tad:TRIADDRAFT_58129"/>
<dbReference type="GO" id="GO:0005929">
    <property type="term" value="C:cilium"/>
    <property type="evidence" value="ECO:0000318"/>
    <property type="project" value="GO_Central"/>
</dbReference>
<evidence type="ECO:0000256" key="4">
    <source>
        <dbReference type="ARBA" id="ARBA00023069"/>
    </source>
</evidence>
<dbReference type="PANTHER" id="PTHR33906">
    <property type="entry name" value="INTRAFLAGELLAR TRANSPORT PROTEIN 25 HOMOLOG"/>
    <property type="match status" value="1"/>
</dbReference>
<comment type="function">
    <text evidence="6">Component of the IFT complex B required for sonic hedgehog/SHH signaling. May mediate transport of SHH components: required for the export of SMO and PTCH1 receptors out of the cilium and the accumulation of GLI2 at the ciliary tip in response to activation of the SHH pathway, suggesting it is involved in the dynamic transport of SHH signaling molecules within the cilium. Not required for ciliary assembly. Its role in intraflagellar transport is mainly seen in tissues rich in ciliated cells such as kidney and testis. Essential for male fertility, spermiogenesis and sperm flagella formation. Plays a role in the early development of the kidney. May be involved in the regulation of ureteric bud initiation.</text>
</comment>
<dbReference type="GO" id="GO:0046872">
    <property type="term" value="F:metal ion binding"/>
    <property type="evidence" value="ECO:0007669"/>
    <property type="project" value="UniProtKB-KW"/>
</dbReference>
<keyword evidence="14" id="KW-1185">Reference proteome</keyword>
<dbReference type="Gene3D" id="2.60.120.260">
    <property type="entry name" value="Galactose-binding domain-like"/>
    <property type="match status" value="1"/>
</dbReference>
<evidence type="ECO:0000256" key="11">
    <source>
        <dbReference type="ARBA" id="ARBA00077899"/>
    </source>
</evidence>
<evidence type="ECO:0000256" key="6">
    <source>
        <dbReference type="ARBA" id="ARBA00058003"/>
    </source>
</evidence>
<comment type="subcellular location">
    <subcellularLocation>
        <location evidence="1">Cell projection</location>
        <location evidence="1">Cilium</location>
    </subcellularLocation>
</comment>
<dbReference type="GO" id="GO:0030992">
    <property type="term" value="C:intraciliary transport particle B"/>
    <property type="evidence" value="ECO:0000318"/>
    <property type="project" value="GO_Central"/>
</dbReference>
<evidence type="ECO:0000256" key="2">
    <source>
        <dbReference type="ARBA" id="ARBA00022723"/>
    </source>
</evidence>
<protein>
    <recommendedName>
        <fullName evidence="9">Intraflagellar transport protein 25 homolog</fullName>
    </recommendedName>
    <alternativeName>
        <fullName evidence="11">Heat shock protein beta-11</fullName>
    </alternativeName>
    <alternativeName>
        <fullName evidence="10">Placental protein 25</fullName>
    </alternativeName>
</protein>
<accession>B3S0Y4</accession>
<evidence type="ECO:0000256" key="5">
    <source>
        <dbReference type="ARBA" id="ARBA00023273"/>
    </source>
</evidence>
<evidence type="ECO:0000256" key="7">
    <source>
        <dbReference type="ARBA" id="ARBA00061362"/>
    </source>
</evidence>
<name>B3S0Y4_TRIAD</name>
<dbReference type="SUPFAM" id="SSF49785">
    <property type="entry name" value="Galactose-binding domain-like"/>
    <property type="match status" value="1"/>
</dbReference>
<evidence type="ECO:0000256" key="1">
    <source>
        <dbReference type="ARBA" id="ARBA00004138"/>
    </source>
</evidence>
<dbReference type="PANTHER" id="PTHR33906:SF1">
    <property type="entry name" value="INTRAFLAGELLAR TRANSPORT PROTEIN 25 HOMOLOG"/>
    <property type="match status" value="1"/>
</dbReference>
<feature type="domain" description="F5/8 type C" evidence="12">
    <location>
        <begin position="16"/>
        <end position="118"/>
    </location>
</feature>
<keyword evidence="4" id="KW-0969">Cilium</keyword>
<gene>
    <name evidence="13" type="ORF">TRIADDRAFT_58129</name>
</gene>
<dbReference type="Pfam" id="PF00754">
    <property type="entry name" value="F5_F8_type_C"/>
    <property type="match status" value="1"/>
</dbReference>
<dbReference type="InterPro" id="IPR033558">
    <property type="entry name" value="IFT25"/>
</dbReference>
<evidence type="ECO:0000256" key="9">
    <source>
        <dbReference type="ARBA" id="ARBA00071135"/>
    </source>
</evidence>
<evidence type="ECO:0000313" key="13">
    <source>
        <dbReference type="EMBL" id="EDV23472.1"/>
    </source>
</evidence>
<dbReference type="GO" id="GO:0005813">
    <property type="term" value="C:centrosome"/>
    <property type="evidence" value="ECO:0000318"/>
    <property type="project" value="GO_Central"/>
</dbReference>
<dbReference type="EMBL" id="DS985247">
    <property type="protein sequence ID" value="EDV23472.1"/>
    <property type="molecule type" value="Genomic_DNA"/>
</dbReference>
<dbReference type="InterPro" id="IPR000421">
    <property type="entry name" value="FA58C"/>
</dbReference>
<sequence>MANLALSSAGVSVILATSSDDGFPPENMIDGDPQTFWVTTGLYPQEFIVSFPAKVNADTVSIQGVNIKTLEIYKGINSKPTDFEQICSKEIERKENENVTENIQVNSPITHLKIIITNGYDHFVAISSVAVTGSAIN</sequence>
<evidence type="ECO:0000259" key="12">
    <source>
        <dbReference type="Pfam" id="PF00754"/>
    </source>
</evidence>
<keyword evidence="3" id="KW-0106">Calcium</keyword>
<evidence type="ECO:0000313" key="14">
    <source>
        <dbReference type="Proteomes" id="UP000009022"/>
    </source>
</evidence>
<dbReference type="PhylomeDB" id="B3S0Y4"/>
<dbReference type="GO" id="GO:0042073">
    <property type="term" value="P:intraciliary transport"/>
    <property type="evidence" value="ECO:0007669"/>
    <property type="project" value="InterPro"/>
</dbReference>
<dbReference type="HOGENOM" id="CLU_132151_0_0_1"/>